<gene>
    <name evidence="2" type="ORF">HNQ52_001531</name>
</gene>
<organism evidence="2 3">
    <name type="scientific">Chiayiivirga flava</name>
    <dbReference type="NCBI Taxonomy" id="659595"/>
    <lineage>
        <taxon>Bacteria</taxon>
        <taxon>Pseudomonadati</taxon>
        <taxon>Pseudomonadota</taxon>
        <taxon>Gammaproteobacteria</taxon>
        <taxon>Lysobacterales</taxon>
        <taxon>Lysobacteraceae</taxon>
        <taxon>Chiayiivirga</taxon>
    </lineage>
</organism>
<comment type="caution">
    <text evidence="2">The sequence shown here is derived from an EMBL/GenBank/DDBJ whole genome shotgun (WGS) entry which is preliminary data.</text>
</comment>
<sequence>MRLIIAFGAAVLAPTLALGAWYLYGQFATFESNDPYIWVRTRSFLSICLAISAAHVVVLGIPAYFLMRWRGLLRWWSALLAGFVLGALPAAVITWPLRYASPGSYASSNGVETMVNGVPTVAGWLQYMGGAASFGVCGLVAAAAFCAVRGMSPNSSSKPTPLRGAA</sequence>
<dbReference type="AlphaFoldDB" id="A0A7W8D5N2"/>
<dbReference type="EMBL" id="JACHHP010000002">
    <property type="protein sequence ID" value="MBB5208002.1"/>
    <property type="molecule type" value="Genomic_DNA"/>
</dbReference>
<reference evidence="2 3" key="1">
    <citation type="submission" date="2020-08" db="EMBL/GenBank/DDBJ databases">
        <title>Genomic Encyclopedia of Type Strains, Phase IV (KMG-IV): sequencing the most valuable type-strain genomes for metagenomic binning, comparative biology and taxonomic classification.</title>
        <authorList>
            <person name="Goeker M."/>
        </authorList>
    </citation>
    <scope>NUCLEOTIDE SEQUENCE [LARGE SCALE GENOMIC DNA]</scope>
    <source>
        <strain evidence="2 3">DSM 24163</strain>
    </source>
</reference>
<evidence type="ECO:0000313" key="3">
    <source>
        <dbReference type="Proteomes" id="UP000521199"/>
    </source>
</evidence>
<evidence type="ECO:0000313" key="2">
    <source>
        <dbReference type="EMBL" id="MBB5208002.1"/>
    </source>
</evidence>
<dbReference type="Proteomes" id="UP000521199">
    <property type="component" value="Unassembled WGS sequence"/>
</dbReference>
<keyword evidence="1" id="KW-0472">Membrane</keyword>
<feature type="transmembrane region" description="Helical" evidence="1">
    <location>
        <begin position="43"/>
        <end position="66"/>
    </location>
</feature>
<accession>A0A7W8D5N2</accession>
<keyword evidence="1" id="KW-0812">Transmembrane</keyword>
<protein>
    <submittedName>
        <fullName evidence="2">ABC-type phosphate transport system auxiliary subunit</fullName>
    </submittedName>
</protein>
<evidence type="ECO:0000256" key="1">
    <source>
        <dbReference type="SAM" id="Phobius"/>
    </source>
</evidence>
<feature type="transmembrane region" description="Helical" evidence="1">
    <location>
        <begin position="124"/>
        <end position="148"/>
    </location>
</feature>
<name>A0A7W8D5N2_9GAMM</name>
<proteinExistence type="predicted"/>
<keyword evidence="3" id="KW-1185">Reference proteome</keyword>
<feature type="transmembrane region" description="Helical" evidence="1">
    <location>
        <begin position="78"/>
        <end position="97"/>
    </location>
</feature>
<keyword evidence="1" id="KW-1133">Transmembrane helix</keyword>
<dbReference type="RefSeq" id="WP_183960509.1">
    <property type="nucleotide sequence ID" value="NZ_JACHHP010000002.1"/>
</dbReference>